<dbReference type="EC" id="3.4.13.19" evidence="2"/>
<reference evidence="4 5" key="1">
    <citation type="submission" date="2019-06" db="EMBL/GenBank/DDBJ databases">
        <title>Draft genome sequence of the filamentous fungus Phialemoniopsis curvata isolated from diesel fuel.</title>
        <authorList>
            <person name="Varaljay V.A."/>
            <person name="Lyon W.J."/>
            <person name="Crouch A.L."/>
            <person name="Drake C.E."/>
            <person name="Hollomon J.M."/>
            <person name="Nadeau L.J."/>
            <person name="Nunn H.S."/>
            <person name="Stevenson B.S."/>
            <person name="Bojanowski C.L."/>
            <person name="Crookes-Goodson W.J."/>
        </authorList>
    </citation>
    <scope>NUCLEOTIDE SEQUENCE [LARGE SCALE GENOMIC DNA]</scope>
    <source>
        <strain evidence="4 5">D216</strain>
    </source>
</reference>
<dbReference type="OrthoDB" id="445695at2759"/>
<dbReference type="InterPro" id="IPR008257">
    <property type="entry name" value="Pept_M19"/>
</dbReference>
<feature type="compositionally biased region" description="Polar residues" evidence="3">
    <location>
        <begin position="1"/>
        <end position="12"/>
    </location>
</feature>
<sequence>MTSEKPSSQWSQPAPRDSNRPSSSFFTKGKALIAVGAILALGFFTNTHTKCMPAAWRGPSLENLSVEERASKILRETPLIDGHIDLPIYIRYLFNNHISEGKFPKLFEDGGLPMHLDLPRLRSGQSGGAFWSVFIECPKDGQDISTENQAESVVKTLQQIDVMTRLKEAYPDVFSPMVNSSDALAAFKKGLLISPLGIEGLHQIGNSAANLRRFYDLGVRYCTLSHNCPNKYVDAALWENPFRKAPSKWGGVSEDGRELLNEMNRLGMIIDLSHTSVETQIDVLGGGGKDWAGSKAPVIYSHSSAYALCPHPRNVPDDVLQLVKKRNSLVMVNFAPDFISCTESDNENGLPDFDPEHSTLAQIAKHIMHIGDLIGYDHVGIGSDFDGIQTVPRGMEDVSKYPDLVAELLRNGVSDADAAKVVGGNILRVWQEIDKVALEMQAAGEPILEDDLPDLLFQEGDAFGVLKTGVQ</sequence>
<keyword evidence="2" id="KW-0482">Metalloprotease</keyword>
<dbReference type="GO" id="GO:0046872">
    <property type="term" value="F:metal ion binding"/>
    <property type="evidence" value="ECO:0007669"/>
    <property type="project" value="UniProtKB-UniRule"/>
</dbReference>
<dbReference type="Proteomes" id="UP000319257">
    <property type="component" value="Unassembled WGS sequence"/>
</dbReference>
<evidence type="ECO:0000256" key="1">
    <source>
        <dbReference type="ARBA" id="ARBA00022997"/>
    </source>
</evidence>
<keyword evidence="2" id="KW-0862">Zinc</keyword>
<proteinExistence type="inferred from homology"/>
<dbReference type="GO" id="GO:0006508">
    <property type="term" value="P:proteolysis"/>
    <property type="evidence" value="ECO:0007669"/>
    <property type="project" value="UniProtKB-KW"/>
</dbReference>
<protein>
    <recommendedName>
        <fullName evidence="2">Dipeptidase</fullName>
        <ecNumber evidence="2">3.4.13.19</ecNumber>
    </recommendedName>
</protein>
<feature type="region of interest" description="Disordered" evidence="3">
    <location>
        <begin position="1"/>
        <end position="23"/>
    </location>
</feature>
<dbReference type="PANTHER" id="PTHR10443:SF12">
    <property type="entry name" value="DIPEPTIDASE"/>
    <property type="match status" value="1"/>
</dbReference>
<keyword evidence="1 2" id="KW-0224">Dipeptidase</keyword>
<dbReference type="AlphaFoldDB" id="A0A507AUP8"/>
<name>A0A507AUP8_9PEZI</name>
<dbReference type="GO" id="GO:0070573">
    <property type="term" value="F:metallodipeptidase activity"/>
    <property type="evidence" value="ECO:0007669"/>
    <property type="project" value="InterPro"/>
</dbReference>
<dbReference type="PROSITE" id="PS51365">
    <property type="entry name" value="RENAL_DIPEPTIDASE_2"/>
    <property type="match status" value="1"/>
</dbReference>
<dbReference type="CDD" id="cd01301">
    <property type="entry name" value="rDP_like"/>
    <property type="match status" value="1"/>
</dbReference>
<dbReference type="EMBL" id="SKBQ01000058">
    <property type="protein sequence ID" value="TPX10436.1"/>
    <property type="molecule type" value="Genomic_DNA"/>
</dbReference>
<dbReference type="GeneID" id="41976102"/>
<dbReference type="Pfam" id="PF01244">
    <property type="entry name" value="Peptidase_M19"/>
    <property type="match status" value="1"/>
</dbReference>
<dbReference type="PANTHER" id="PTHR10443">
    <property type="entry name" value="MICROSOMAL DIPEPTIDASE"/>
    <property type="match status" value="1"/>
</dbReference>
<accession>A0A507AUP8</accession>
<comment type="caution">
    <text evidence="4">The sequence shown here is derived from an EMBL/GenBank/DDBJ whole genome shotgun (WGS) entry which is preliminary data.</text>
</comment>
<evidence type="ECO:0000313" key="5">
    <source>
        <dbReference type="Proteomes" id="UP000319257"/>
    </source>
</evidence>
<dbReference type="RefSeq" id="XP_030992147.1">
    <property type="nucleotide sequence ID" value="XM_031143533.1"/>
</dbReference>
<evidence type="ECO:0000256" key="3">
    <source>
        <dbReference type="SAM" id="MobiDB-lite"/>
    </source>
</evidence>
<keyword evidence="5" id="KW-1185">Reference proteome</keyword>
<keyword evidence="2" id="KW-0645">Protease</keyword>
<evidence type="ECO:0000256" key="2">
    <source>
        <dbReference type="RuleBase" id="RU341113"/>
    </source>
</evidence>
<gene>
    <name evidence="4" type="ORF">E0L32_008655</name>
</gene>
<dbReference type="InParanoid" id="A0A507AUP8"/>
<dbReference type="InterPro" id="IPR032466">
    <property type="entry name" value="Metal_Hydrolase"/>
</dbReference>
<keyword evidence="2" id="KW-0479">Metal-binding</keyword>
<evidence type="ECO:0000313" key="4">
    <source>
        <dbReference type="EMBL" id="TPX10436.1"/>
    </source>
</evidence>
<organism evidence="4 5">
    <name type="scientific">Thyridium curvatum</name>
    <dbReference type="NCBI Taxonomy" id="1093900"/>
    <lineage>
        <taxon>Eukaryota</taxon>
        <taxon>Fungi</taxon>
        <taxon>Dikarya</taxon>
        <taxon>Ascomycota</taxon>
        <taxon>Pezizomycotina</taxon>
        <taxon>Sordariomycetes</taxon>
        <taxon>Sordariomycetidae</taxon>
        <taxon>Thyridiales</taxon>
        <taxon>Thyridiaceae</taxon>
        <taxon>Thyridium</taxon>
    </lineage>
</organism>
<comment type="similarity">
    <text evidence="2">Belongs to the metallo-dependent hydrolases superfamily. Peptidase M19 family.</text>
</comment>
<keyword evidence="2" id="KW-0378">Hydrolase</keyword>
<comment type="cofactor">
    <cofactor evidence="2">
        <name>Zn(2+)</name>
        <dbReference type="ChEBI" id="CHEBI:29105"/>
    </cofactor>
</comment>
<dbReference type="SUPFAM" id="SSF51556">
    <property type="entry name" value="Metallo-dependent hydrolases"/>
    <property type="match status" value="1"/>
</dbReference>
<dbReference type="Gene3D" id="3.20.20.140">
    <property type="entry name" value="Metal-dependent hydrolases"/>
    <property type="match status" value="1"/>
</dbReference>
<comment type="catalytic activity">
    <reaction evidence="2">
        <text>an L-aminoacyl-L-amino acid + H2O = 2 an L-alpha-amino acid</text>
        <dbReference type="Rhea" id="RHEA:48940"/>
        <dbReference type="ChEBI" id="CHEBI:15377"/>
        <dbReference type="ChEBI" id="CHEBI:59869"/>
        <dbReference type="ChEBI" id="CHEBI:77460"/>
        <dbReference type="EC" id="3.4.13.19"/>
    </reaction>
</comment>